<dbReference type="PRINTS" id="PR01036">
    <property type="entry name" value="TCRTETB"/>
</dbReference>
<keyword evidence="6" id="KW-1133">Transmembrane helix</keyword>
<evidence type="ECO:0000256" key="2">
    <source>
        <dbReference type="ARBA" id="ARBA00008537"/>
    </source>
</evidence>
<evidence type="ECO:0000256" key="5">
    <source>
        <dbReference type="ARBA" id="ARBA00022692"/>
    </source>
</evidence>
<sequence>MGKEDSFEEIKFPYLQLAILIIGTFMAVLDNSIVNVAIPKMETALNSNTNQIQWVITAYMLVSGITIPMTSWLSDKFGSKQLFTYSLIFFTIGSTLCGMAWNLPSMILFRIIQALGGGFLMPLANTLLYKIFPPEKRGGVMGIFGLAVMLAPAFGPLLSGYFVQYASWRLIFYMNLPLGVVGAFLSIFVLHDFNDKSASKLDGWGLALSSIGLFSLLYGFTNVSSNGWHSTLVYPYLIAGALLLIILVVVELKVDKPLIQFRVLQDYLLSMSVVITSLVQRTMFVSLFLLPLYFENILEYTPEKTGIFMTPAALISAVFMVAGGLLLNRVGARLLAVVGLTITLITTYGFSFLDVNTPSSHLQVLYIFRTIGVSLALMPVMAAGMNRLSNDLISQASGLSNTIRQVASSLGTAIFTYYEAHRTLIHESEMASQYNPGSPKGVQLNGLELNLMQHGMSAAQAHVTALETIIGIIDQNSFVAAINDTFMVGTILTAISLILTFFFNDKKYSKEREGSHITMME</sequence>
<dbReference type="NCBIfam" id="TIGR00711">
    <property type="entry name" value="efflux_EmrB"/>
    <property type="match status" value="1"/>
</dbReference>
<dbReference type="eggNOG" id="COG0477">
    <property type="taxonomic scope" value="Bacteria"/>
</dbReference>
<keyword evidence="3" id="KW-0813">Transport</keyword>
<dbReference type="PANTHER" id="PTHR42718:SF9">
    <property type="entry name" value="MAJOR FACILITATOR SUPERFAMILY MULTIDRUG TRANSPORTER MFSC"/>
    <property type="match status" value="1"/>
</dbReference>
<accession>A0A9E6ZSZ8</accession>
<evidence type="ECO:0000313" key="9">
    <source>
        <dbReference type="Proteomes" id="UP000829401"/>
    </source>
</evidence>
<dbReference type="EMBL" id="CP080467">
    <property type="protein sequence ID" value="UNO48634.1"/>
    <property type="molecule type" value="Genomic_DNA"/>
</dbReference>
<dbReference type="Gene3D" id="1.20.1250.20">
    <property type="entry name" value="MFS general substrate transporter like domains"/>
    <property type="match status" value="1"/>
</dbReference>
<evidence type="ECO:0000256" key="6">
    <source>
        <dbReference type="ARBA" id="ARBA00022989"/>
    </source>
</evidence>
<dbReference type="PANTHER" id="PTHR42718">
    <property type="entry name" value="MAJOR FACILITATOR SUPERFAMILY MULTIDRUG TRANSPORTER MFSC"/>
    <property type="match status" value="1"/>
</dbReference>
<dbReference type="CDD" id="cd17503">
    <property type="entry name" value="MFS_LmrB_MDR_like"/>
    <property type="match status" value="1"/>
</dbReference>
<dbReference type="KEGG" id="aaco:K1I37_18545"/>
<dbReference type="Gene3D" id="1.20.1720.10">
    <property type="entry name" value="Multidrug resistance protein D"/>
    <property type="match status" value="1"/>
</dbReference>
<dbReference type="RefSeq" id="WP_021295241.1">
    <property type="nucleotide sequence ID" value="NZ_AURB01000052.1"/>
</dbReference>
<keyword evidence="9" id="KW-1185">Reference proteome</keyword>
<reference evidence="9" key="1">
    <citation type="journal article" date="2022" name="G3 (Bethesda)">
        <title>Unveiling the complete genome sequence of Alicyclobacillus acidoterrestris DSM 3922T, a taint-producing strain.</title>
        <authorList>
            <person name="Leonardo I.C."/>
            <person name="Barreto Crespo M.T."/>
            <person name="Gaspar F.B."/>
        </authorList>
    </citation>
    <scope>NUCLEOTIDE SEQUENCE [LARGE SCALE GENOMIC DNA]</scope>
    <source>
        <strain evidence="9">DSM 3922</strain>
    </source>
</reference>
<gene>
    <name evidence="8" type="ORF">K1I37_18545</name>
</gene>
<accession>T0CJD9</accession>
<protein>
    <submittedName>
        <fullName evidence="8">DHA2 family efflux MFS transporter permease subunit</fullName>
    </submittedName>
</protein>
<dbReference type="Proteomes" id="UP000829401">
    <property type="component" value="Chromosome"/>
</dbReference>
<evidence type="ECO:0000256" key="1">
    <source>
        <dbReference type="ARBA" id="ARBA00004651"/>
    </source>
</evidence>
<comment type="subcellular location">
    <subcellularLocation>
        <location evidence="1">Cell membrane</location>
        <topology evidence="1">Multi-pass membrane protein</topology>
    </subcellularLocation>
</comment>
<dbReference type="AlphaFoldDB" id="T0CJD9"/>
<evidence type="ECO:0000256" key="4">
    <source>
        <dbReference type="ARBA" id="ARBA00022475"/>
    </source>
</evidence>
<dbReference type="GO" id="GO:0022857">
    <property type="term" value="F:transmembrane transporter activity"/>
    <property type="evidence" value="ECO:0007669"/>
    <property type="project" value="InterPro"/>
</dbReference>
<dbReference type="InterPro" id="IPR020846">
    <property type="entry name" value="MFS_dom"/>
</dbReference>
<organism evidence="8 9">
    <name type="scientific">Alicyclobacillus acidoterrestris (strain ATCC 49025 / DSM 3922 / CIP 106132 / NCIMB 13137 / GD3B)</name>
    <dbReference type="NCBI Taxonomy" id="1356854"/>
    <lineage>
        <taxon>Bacteria</taxon>
        <taxon>Bacillati</taxon>
        <taxon>Bacillota</taxon>
        <taxon>Bacilli</taxon>
        <taxon>Bacillales</taxon>
        <taxon>Alicyclobacillaceae</taxon>
        <taxon>Alicyclobacillus</taxon>
    </lineage>
</organism>
<proteinExistence type="inferred from homology"/>
<dbReference type="Pfam" id="PF07690">
    <property type="entry name" value="MFS_1"/>
    <property type="match status" value="1"/>
</dbReference>
<dbReference type="InterPro" id="IPR011701">
    <property type="entry name" value="MFS"/>
</dbReference>
<dbReference type="STRING" id="1356854.N007_20205"/>
<evidence type="ECO:0000256" key="3">
    <source>
        <dbReference type="ARBA" id="ARBA00022448"/>
    </source>
</evidence>
<evidence type="ECO:0000313" key="8">
    <source>
        <dbReference type="EMBL" id="UNO48634.1"/>
    </source>
</evidence>
<name>T0CJD9_ALIAG</name>
<keyword evidence="4" id="KW-1003">Cell membrane</keyword>
<dbReference type="OrthoDB" id="146256at2"/>
<keyword evidence="7" id="KW-0472">Membrane</keyword>
<dbReference type="GO" id="GO:0005886">
    <property type="term" value="C:plasma membrane"/>
    <property type="evidence" value="ECO:0007669"/>
    <property type="project" value="UniProtKB-SubCell"/>
</dbReference>
<evidence type="ECO:0000256" key="7">
    <source>
        <dbReference type="ARBA" id="ARBA00023136"/>
    </source>
</evidence>
<dbReference type="SUPFAM" id="SSF103473">
    <property type="entry name" value="MFS general substrate transporter"/>
    <property type="match status" value="1"/>
</dbReference>
<comment type="similarity">
    <text evidence="2">Belongs to the major facilitator superfamily. EmrB family.</text>
</comment>
<dbReference type="InterPro" id="IPR036259">
    <property type="entry name" value="MFS_trans_sf"/>
</dbReference>
<dbReference type="PROSITE" id="PS50850">
    <property type="entry name" value="MFS"/>
    <property type="match status" value="1"/>
</dbReference>
<keyword evidence="5" id="KW-0812">Transmembrane</keyword>
<dbReference type="InterPro" id="IPR004638">
    <property type="entry name" value="EmrB-like"/>
</dbReference>